<dbReference type="SUPFAM" id="SSF51604">
    <property type="entry name" value="Enolase C-terminal domain-like"/>
    <property type="match status" value="1"/>
</dbReference>
<dbReference type="Gene3D" id="3.20.20.120">
    <property type="entry name" value="Enolase-like C-terminal domain"/>
    <property type="match status" value="1"/>
</dbReference>
<evidence type="ECO:0000313" key="2">
    <source>
        <dbReference type="Proteomes" id="UP001321486"/>
    </source>
</evidence>
<sequence>MAPHLLPELSGHLALAAPVETWVEDVEDASFERLGFLAEPTGVTLAGGRLRVGDRPGLGFRFHPDSIPRTVHSSAHERAIS</sequence>
<name>A0ABN6XUM0_9MICO</name>
<evidence type="ECO:0000313" key="1">
    <source>
        <dbReference type="EMBL" id="BDZ47808.1"/>
    </source>
</evidence>
<protein>
    <submittedName>
        <fullName evidence="1">Uncharacterized protein</fullName>
    </submittedName>
</protein>
<keyword evidence="2" id="KW-1185">Reference proteome</keyword>
<accession>A0ABN6XUM0</accession>
<organism evidence="1 2">
    <name type="scientific">Frondihabitans sucicola</name>
    <dbReference type="NCBI Taxonomy" id="1268041"/>
    <lineage>
        <taxon>Bacteria</taxon>
        <taxon>Bacillati</taxon>
        <taxon>Actinomycetota</taxon>
        <taxon>Actinomycetes</taxon>
        <taxon>Micrococcales</taxon>
        <taxon>Microbacteriaceae</taxon>
        <taxon>Frondihabitans</taxon>
    </lineage>
</organism>
<proteinExistence type="predicted"/>
<gene>
    <name evidence="1" type="ORF">GCM10025867_00490</name>
</gene>
<dbReference type="InterPro" id="IPR036849">
    <property type="entry name" value="Enolase-like_C_sf"/>
</dbReference>
<reference evidence="2" key="1">
    <citation type="journal article" date="2019" name="Int. J. Syst. Evol. Microbiol.">
        <title>The Global Catalogue of Microorganisms (GCM) 10K type strain sequencing project: providing services to taxonomists for standard genome sequencing and annotation.</title>
        <authorList>
            <consortium name="The Broad Institute Genomics Platform"/>
            <consortium name="The Broad Institute Genome Sequencing Center for Infectious Disease"/>
            <person name="Wu L."/>
            <person name="Ma J."/>
        </authorList>
    </citation>
    <scope>NUCLEOTIDE SEQUENCE [LARGE SCALE GENOMIC DNA]</scope>
    <source>
        <strain evidence="2">NBRC 108728</strain>
    </source>
</reference>
<dbReference type="Proteomes" id="UP001321486">
    <property type="component" value="Chromosome"/>
</dbReference>
<dbReference type="EMBL" id="AP027732">
    <property type="protein sequence ID" value="BDZ47808.1"/>
    <property type="molecule type" value="Genomic_DNA"/>
</dbReference>